<organism evidence="11 12">
    <name type="scientific">Staphylococcus saprophyticus</name>
    <dbReference type="NCBI Taxonomy" id="29385"/>
    <lineage>
        <taxon>Bacteria</taxon>
        <taxon>Bacillati</taxon>
        <taxon>Bacillota</taxon>
        <taxon>Bacilli</taxon>
        <taxon>Bacillales</taxon>
        <taxon>Staphylococcaceae</taxon>
        <taxon>Staphylococcus</taxon>
    </lineage>
</organism>
<protein>
    <recommendedName>
        <fullName evidence="7 9">Uroporphyrinogen-III synthase</fullName>
        <ecNumber evidence="3 9">4.2.1.75</ecNumber>
    </recommendedName>
</protein>
<dbReference type="EMBL" id="UHED01000001">
    <property type="protein sequence ID" value="SUM82818.1"/>
    <property type="molecule type" value="Genomic_DNA"/>
</dbReference>
<evidence type="ECO:0000256" key="4">
    <source>
        <dbReference type="ARBA" id="ARBA00023239"/>
    </source>
</evidence>
<evidence type="ECO:0000259" key="10">
    <source>
        <dbReference type="Pfam" id="PF02602"/>
    </source>
</evidence>
<accession>A0A380HKJ7</accession>
<dbReference type="Proteomes" id="UP000254707">
    <property type="component" value="Unassembled WGS sequence"/>
</dbReference>
<feature type="domain" description="Tetrapyrrole biosynthesis uroporphyrinogen III synthase" evidence="10">
    <location>
        <begin position="21"/>
        <end position="216"/>
    </location>
</feature>
<sequence>MRPVIVMTQTSEFYKSDVCILHKPFINVEPLSFNLNLLDVNYDWLIFSSKKAVEYFKPYLSKLNYKKIAVIGEKTADYCTSIGLKVSFCPKDYSQEGFLKAFKTHEQSNILLPSSAAARSTLEEGLKQQNYNVQKIDLYEPVPHTKHIKHVKMLIEQGKVDAITFASSSAVRYFFEDNQNVSFNNYFVIGQQTLDTLNHYQKQGIVADIQTLDALVNKILESWEENAI</sequence>
<comment type="similarity">
    <text evidence="2 9">Belongs to the uroporphyrinogen-III synthase family.</text>
</comment>
<dbReference type="CDD" id="cd06578">
    <property type="entry name" value="HemD"/>
    <property type="match status" value="1"/>
</dbReference>
<evidence type="ECO:0000256" key="3">
    <source>
        <dbReference type="ARBA" id="ARBA00013109"/>
    </source>
</evidence>
<evidence type="ECO:0000256" key="1">
    <source>
        <dbReference type="ARBA" id="ARBA00004772"/>
    </source>
</evidence>
<evidence type="ECO:0000256" key="6">
    <source>
        <dbReference type="ARBA" id="ARBA00037589"/>
    </source>
</evidence>
<evidence type="ECO:0000256" key="5">
    <source>
        <dbReference type="ARBA" id="ARBA00023244"/>
    </source>
</evidence>
<dbReference type="AlphaFoldDB" id="A0A380HKJ7"/>
<dbReference type="SUPFAM" id="SSF69618">
    <property type="entry name" value="HemD-like"/>
    <property type="match status" value="1"/>
</dbReference>
<evidence type="ECO:0000256" key="8">
    <source>
        <dbReference type="ARBA" id="ARBA00048617"/>
    </source>
</evidence>
<dbReference type="GO" id="GO:0006780">
    <property type="term" value="P:uroporphyrinogen III biosynthetic process"/>
    <property type="evidence" value="ECO:0007669"/>
    <property type="project" value="UniProtKB-UniRule"/>
</dbReference>
<evidence type="ECO:0000256" key="2">
    <source>
        <dbReference type="ARBA" id="ARBA00008133"/>
    </source>
</evidence>
<dbReference type="GO" id="GO:0004852">
    <property type="term" value="F:uroporphyrinogen-III synthase activity"/>
    <property type="evidence" value="ECO:0007669"/>
    <property type="project" value="UniProtKB-UniRule"/>
</dbReference>
<name>A0A380HKJ7_STASA</name>
<keyword evidence="5 9" id="KW-0627">Porphyrin biosynthesis</keyword>
<evidence type="ECO:0000256" key="9">
    <source>
        <dbReference type="RuleBase" id="RU366031"/>
    </source>
</evidence>
<dbReference type="UniPathway" id="UPA00251">
    <property type="reaction ID" value="UER00320"/>
</dbReference>
<evidence type="ECO:0000256" key="7">
    <source>
        <dbReference type="ARBA" id="ARBA00040167"/>
    </source>
</evidence>
<comment type="pathway">
    <text evidence="1 9">Porphyrin-containing compound metabolism; protoporphyrin-IX biosynthesis; coproporphyrinogen-III from 5-aminolevulinate: step 3/4.</text>
</comment>
<dbReference type="InterPro" id="IPR039793">
    <property type="entry name" value="UROS/Hem4"/>
</dbReference>
<gene>
    <name evidence="11" type="ORF">NCTC7688_01379</name>
</gene>
<dbReference type="GO" id="GO:0006782">
    <property type="term" value="P:protoporphyrinogen IX biosynthetic process"/>
    <property type="evidence" value="ECO:0007669"/>
    <property type="project" value="UniProtKB-UniRule"/>
</dbReference>
<dbReference type="InterPro" id="IPR036108">
    <property type="entry name" value="4pyrrol_syn_uPrphyn_synt_sf"/>
</dbReference>
<comment type="catalytic activity">
    <reaction evidence="8 9">
        <text>hydroxymethylbilane = uroporphyrinogen III + H2O</text>
        <dbReference type="Rhea" id="RHEA:18965"/>
        <dbReference type="ChEBI" id="CHEBI:15377"/>
        <dbReference type="ChEBI" id="CHEBI:57308"/>
        <dbReference type="ChEBI" id="CHEBI:57845"/>
        <dbReference type="EC" id="4.2.1.75"/>
    </reaction>
</comment>
<reference evidence="11 12" key="1">
    <citation type="submission" date="2018-06" db="EMBL/GenBank/DDBJ databases">
        <authorList>
            <consortium name="Pathogen Informatics"/>
            <person name="Doyle S."/>
        </authorList>
    </citation>
    <scope>NUCLEOTIDE SEQUENCE [LARGE SCALE GENOMIC DNA]</scope>
    <source>
        <strain evidence="11 12">NCTC7688</strain>
    </source>
</reference>
<dbReference type="EC" id="4.2.1.75" evidence="3 9"/>
<evidence type="ECO:0000313" key="12">
    <source>
        <dbReference type="Proteomes" id="UP000254707"/>
    </source>
</evidence>
<keyword evidence="4 9" id="KW-0456">Lyase</keyword>
<dbReference type="PANTHER" id="PTHR38042">
    <property type="entry name" value="UROPORPHYRINOGEN-III SYNTHASE, CHLOROPLASTIC"/>
    <property type="match status" value="1"/>
</dbReference>
<dbReference type="InterPro" id="IPR003754">
    <property type="entry name" value="4pyrrol_synth_uPrphyn_synth"/>
</dbReference>
<dbReference type="GeneID" id="3614937"/>
<dbReference type="RefSeq" id="WP_011302931.1">
    <property type="nucleotide sequence ID" value="NZ_CAXOKG010000001.1"/>
</dbReference>
<comment type="function">
    <text evidence="6 9">Catalyzes cyclization of the linear tetrapyrrole, hydroxymethylbilane, to the macrocyclic uroporphyrinogen III.</text>
</comment>
<dbReference type="Pfam" id="PF02602">
    <property type="entry name" value="HEM4"/>
    <property type="match status" value="1"/>
</dbReference>
<dbReference type="Gene3D" id="3.40.50.10090">
    <property type="match status" value="2"/>
</dbReference>
<proteinExistence type="inferred from homology"/>
<dbReference type="PANTHER" id="PTHR38042:SF1">
    <property type="entry name" value="UROPORPHYRINOGEN-III SYNTHASE, CHLOROPLASTIC"/>
    <property type="match status" value="1"/>
</dbReference>
<dbReference type="OMA" id="VCIGKTT"/>
<evidence type="ECO:0000313" key="11">
    <source>
        <dbReference type="EMBL" id="SUM82818.1"/>
    </source>
</evidence>